<dbReference type="PROSITE" id="PS51078">
    <property type="entry name" value="ICLR_ED"/>
    <property type="match status" value="1"/>
</dbReference>
<dbReference type="GO" id="GO:0045892">
    <property type="term" value="P:negative regulation of DNA-templated transcription"/>
    <property type="evidence" value="ECO:0007669"/>
    <property type="project" value="TreeGrafter"/>
</dbReference>
<proteinExistence type="predicted"/>
<keyword evidence="1" id="KW-0805">Transcription regulation</keyword>
<dbReference type="SUPFAM" id="SSF55781">
    <property type="entry name" value="GAF domain-like"/>
    <property type="match status" value="1"/>
</dbReference>
<dbReference type="OrthoDB" id="9807558at2"/>
<dbReference type="Proteomes" id="UP000203589">
    <property type="component" value="Plasmid pSMS3-2"/>
</dbReference>
<protein>
    <submittedName>
        <fullName evidence="6">Pca regulon regulatory protein</fullName>
    </submittedName>
</protein>
<organism evidence="6 7">
    <name type="scientific">Antarctobacter heliothermus</name>
    <dbReference type="NCBI Taxonomy" id="74033"/>
    <lineage>
        <taxon>Bacteria</taxon>
        <taxon>Pseudomonadati</taxon>
        <taxon>Pseudomonadota</taxon>
        <taxon>Alphaproteobacteria</taxon>
        <taxon>Rhodobacterales</taxon>
        <taxon>Roseobacteraceae</taxon>
        <taxon>Antarctobacter</taxon>
    </lineage>
</organism>
<dbReference type="InterPro" id="IPR029016">
    <property type="entry name" value="GAF-like_dom_sf"/>
</dbReference>
<accession>A0A222EBI7</accession>
<reference evidence="6 7" key="1">
    <citation type="submission" date="2017-07" db="EMBL/GenBank/DDBJ databases">
        <title>Genome Sequence of Antarctobacter heliothermus Strain SMS3 Isolated from a culture of the Diatom Skeletonema marinoi.</title>
        <authorList>
            <person name="Topel M."/>
            <person name="Pinder M.I.M."/>
            <person name="Johansson O.N."/>
            <person name="Kourtchenko O."/>
            <person name="Godhe A."/>
            <person name="Clarke A.K."/>
        </authorList>
    </citation>
    <scope>NUCLEOTIDE SEQUENCE [LARGE SCALE GENOMIC DNA]</scope>
    <source>
        <strain evidence="6 7">SMS3</strain>
        <plasmid evidence="7">Plasmid psms3-2</plasmid>
    </source>
</reference>
<dbReference type="KEGG" id="aht:ANTHELSMS3_04657"/>
<dbReference type="Gene3D" id="3.30.450.40">
    <property type="match status" value="1"/>
</dbReference>
<dbReference type="InterPro" id="IPR036390">
    <property type="entry name" value="WH_DNA-bd_sf"/>
</dbReference>
<dbReference type="AlphaFoldDB" id="A0A222EBI7"/>
<keyword evidence="7" id="KW-1185">Reference proteome</keyword>
<dbReference type="PANTHER" id="PTHR30136">
    <property type="entry name" value="HELIX-TURN-HELIX TRANSCRIPTIONAL REGULATOR, ICLR FAMILY"/>
    <property type="match status" value="1"/>
</dbReference>
<dbReference type="SMART" id="SM00346">
    <property type="entry name" value="HTH_ICLR"/>
    <property type="match status" value="1"/>
</dbReference>
<dbReference type="GO" id="GO:0003677">
    <property type="term" value="F:DNA binding"/>
    <property type="evidence" value="ECO:0007669"/>
    <property type="project" value="UniProtKB-KW"/>
</dbReference>
<feature type="domain" description="HTH iclR-type" evidence="4">
    <location>
        <begin position="20"/>
        <end position="82"/>
    </location>
</feature>
<keyword evidence="2" id="KW-0238">DNA-binding</keyword>
<evidence type="ECO:0000259" key="5">
    <source>
        <dbReference type="PROSITE" id="PS51078"/>
    </source>
</evidence>
<dbReference type="InterPro" id="IPR036388">
    <property type="entry name" value="WH-like_DNA-bd_sf"/>
</dbReference>
<dbReference type="Pfam" id="PF01614">
    <property type="entry name" value="IclR_C"/>
    <property type="match status" value="1"/>
</dbReference>
<dbReference type="InterPro" id="IPR005471">
    <property type="entry name" value="Tscrpt_reg_IclR_N"/>
</dbReference>
<evidence type="ECO:0000259" key="4">
    <source>
        <dbReference type="PROSITE" id="PS51077"/>
    </source>
</evidence>
<evidence type="ECO:0000313" key="6">
    <source>
        <dbReference type="EMBL" id="ASP23555.1"/>
    </source>
</evidence>
<name>A0A222EBI7_9RHOB</name>
<dbReference type="RefSeq" id="WP_094037628.1">
    <property type="nucleotide sequence ID" value="NZ_CP022542.1"/>
</dbReference>
<gene>
    <name evidence="6" type="ORF">ANTHELSMS3_04657</name>
</gene>
<keyword evidence="3" id="KW-0804">Transcription</keyword>
<evidence type="ECO:0000256" key="2">
    <source>
        <dbReference type="ARBA" id="ARBA00023125"/>
    </source>
</evidence>
<evidence type="ECO:0000256" key="3">
    <source>
        <dbReference type="ARBA" id="ARBA00023163"/>
    </source>
</evidence>
<dbReference type="Pfam" id="PF09339">
    <property type="entry name" value="HTH_IclR"/>
    <property type="match status" value="1"/>
</dbReference>
<evidence type="ECO:0000313" key="7">
    <source>
        <dbReference type="Proteomes" id="UP000203589"/>
    </source>
</evidence>
<sequence length="263" mass="28627">MSHAAGDTSSGRTGGGLHNVKSVEKAFAVLEAFRDVGRSLSLSELVTLSGLDKSAVQRFTRTLRDVGYLRQNPKTRQYELSAKVLDLSYSYLNSSELVARAAPGLIKLRNTTNERVDLSFVDDTTLIYLFRIQSKQETISAALIGRRVPIYCTAGGRAVLARMPEDQARALLDRSELTAHTARTLTDPDAIMEDVRKVRDRGFAVQADEWRIGEVVAAAAIVNHSGEPVGALHIVGNTGEWTPEDFGRRMGSLVAIAAQDASL</sequence>
<dbReference type="EMBL" id="CP022542">
    <property type="protein sequence ID" value="ASP23555.1"/>
    <property type="molecule type" value="Genomic_DNA"/>
</dbReference>
<evidence type="ECO:0000256" key="1">
    <source>
        <dbReference type="ARBA" id="ARBA00023015"/>
    </source>
</evidence>
<dbReference type="PROSITE" id="PS51077">
    <property type="entry name" value="HTH_ICLR"/>
    <property type="match status" value="1"/>
</dbReference>
<dbReference type="InterPro" id="IPR050707">
    <property type="entry name" value="HTH_MetabolicPath_Reg"/>
</dbReference>
<dbReference type="PANTHER" id="PTHR30136:SF35">
    <property type="entry name" value="HTH-TYPE TRANSCRIPTIONAL REGULATOR RV1719"/>
    <property type="match status" value="1"/>
</dbReference>
<dbReference type="Gene3D" id="1.10.10.10">
    <property type="entry name" value="Winged helix-like DNA-binding domain superfamily/Winged helix DNA-binding domain"/>
    <property type="match status" value="1"/>
</dbReference>
<keyword evidence="6" id="KW-0614">Plasmid</keyword>
<dbReference type="GO" id="GO:0003700">
    <property type="term" value="F:DNA-binding transcription factor activity"/>
    <property type="evidence" value="ECO:0007669"/>
    <property type="project" value="TreeGrafter"/>
</dbReference>
<geneLocation type="plasmid" evidence="7">
    <name>psms3-2</name>
</geneLocation>
<feature type="domain" description="IclR-ED" evidence="5">
    <location>
        <begin position="83"/>
        <end position="263"/>
    </location>
</feature>
<dbReference type="SUPFAM" id="SSF46785">
    <property type="entry name" value="Winged helix' DNA-binding domain"/>
    <property type="match status" value="1"/>
</dbReference>
<dbReference type="InterPro" id="IPR014757">
    <property type="entry name" value="Tscrpt_reg_IclR_C"/>
</dbReference>